<dbReference type="EMBL" id="MVJN01000013">
    <property type="protein sequence ID" value="RAP34880.1"/>
    <property type="molecule type" value="Genomic_DNA"/>
</dbReference>
<protein>
    <recommendedName>
        <fullName evidence="1">TfuA-like core domain-containing protein</fullName>
    </recommendedName>
</protein>
<dbReference type="Proteomes" id="UP000249458">
    <property type="component" value="Unassembled WGS sequence"/>
</dbReference>
<reference evidence="2 3" key="1">
    <citation type="submission" date="2017-02" db="EMBL/GenBank/DDBJ databases">
        <title>Legionella quilivanii strain from human: case report and whole genome sequencing analysis.</title>
        <authorList>
            <person name="Lalancette C."/>
            <person name="Leduc J.-M."/>
            <person name="Levesque S."/>
            <person name="Fournier E."/>
            <person name="Saoud J."/>
            <person name="Faucher S.P."/>
            <person name="Bernard K."/>
            <person name="Martineau C."/>
            <person name="Longtin J."/>
        </authorList>
    </citation>
    <scope>NUCLEOTIDE SEQUENCE [LARGE SCALE GENOMIC DNA]</scope>
    <source>
        <strain evidence="2 3">ID143958</strain>
    </source>
</reference>
<sequence length="340" mass="39777">MRIDRAIFIESTLSNIEMKKYLTDFDLILPSIRRGHLLNLYFSYPTIKEVVIVDGVFDQQPSITHKEILWLLSRGIKVVGIGSMGALRAFELRKVGMLGFGWVYEQFLNHYVDGDDEVAVSYDPRDPSNSKTLAIINFRKTALEHNELQSYLSIIKNIHFKQRTWETLSTYLRSDILDKFRKLYVDIKKEDVLNYFRNEIEPKFSPNIKFIPNIYFNSAQQMYSYKSVLKFIRDRLEQINAAECLTNLSCKGDYLNICKFLAISPDYIGRIASVLDKYSGVIPNKDKIKPFIMKFKVELNLDSIQAIHDYFNKIEIPMSQVKKIFENLTKLFDYFLCTLN</sequence>
<organism evidence="2 3">
    <name type="scientific">Legionella quinlivanii</name>
    <dbReference type="NCBI Taxonomy" id="45073"/>
    <lineage>
        <taxon>Bacteria</taxon>
        <taxon>Pseudomonadati</taxon>
        <taxon>Pseudomonadota</taxon>
        <taxon>Gammaproteobacteria</taxon>
        <taxon>Legionellales</taxon>
        <taxon>Legionellaceae</taxon>
        <taxon>Legionella</taxon>
    </lineage>
</organism>
<dbReference type="AlphaFoldDB" id="A0A364LFQ6"/>
<evidence type="ECO:0000313" key="2">
    <source>
        <dbReference type="EMBL" id="RAP34880.1"/>
    </source>
</evidence>
<accession>A0A364LFQ6</accession>
<proteinExistence type="predicted"/>
<name>A0A364LFQ6_9GAMM</name>
<evidence type="ECO:0000313" key="3">
    <source>
        <dbReference type="Proteomes" id="UP000249458"/>
    </source>
</evidence>
<dbReference type="InterPro" id="IPR012924">
    <property type="entry name" value="TfuA_core"/>
</dbReference>
<feature type="domain" description="TfuA-like core" evidence="1">
    <location>
        <begin position="54"/>
        <end position="163"/>
    </location>
</feature>
<comment type="caution">
    <text evidence="2">The sequence shown here is derived from an EMBL/GenBank/DDBJ whole genome shotgun (WGS) entry which is preliminary data.</text>
</comment>
<gene>
    <name evidence="2" type="ORF">B1207_14395</name>
</gene>
<dbReference type="Pfam" id="PF07812">
    <property type="entry name" value="TfuA"/>
    <property type="match status" value="1"/>
</dbReference>
<evidence type="ECO:0000259" key="1">
    <source>
        <dbReference type="Pfam" id="PF07812"/>
    </source>
</evidence>